<organism evidence="2 3">
    <name type="scientific">Solanum tuberosum</name>
    <name type="common">Potato</name>
    <dbReference type="NCBI Taxonomy" id="4113"/>
    <lineage>
        <taxon>Eukaryota</taxon>
        <taxon>Viridiplantae</taxon>
        <taxon>Streptophyta</taxon>
        <taxon>Embryophyta</taxon>
        <taxon>Tracheophyta</taxon>
        <taxon>Spermatophyta</taxon>
        <taxon>Magnoliopsida</taxon>
        <taxon>eudicotyledons</taxon>
        <taxon>Gunneridae</taxon>
        <taxon>Pentapetalae</taxon>
        <taxon>asterids</taxon>
        <taxon>lamiids</taxon>
        <taxon>Solanales</taxon>
        <taxon>Solanaceae</taxon>
        <taxon>Solanoideae</taxon>
        <taxon>Solaneae</taxon>
        <taxon>Solanum</taxon>
    </lineage>
</organism>
<gene>
    <name evidence="2" type="ORF">KY290_027854</name>
</gene>
<evidence type="ECO:0000256" key="1">
    <source>
        <dbReference type="SAM" id="MobiDB-lite"/>
    </source>
</evidence>
<dbReference type="Proteomes" id="UP000826656">
    <property type="component" value="Unassembled WGS sequence"/>
</dbReference>
<name>A0ABQ7UGC2_SOLTU</name>
<evidence type="ECO:0000313" key="3">
    <source>
        <dbReference type="Proteomes" id="UP000826656"/>
    </source>
</evidence>
<comment type="caution">
    <text evidence="2">The sequence shown here is derived from an EMBL/GenBank/DDBJ whole genome shotgun (WGS) entry which is preliminary data.</text>
</comment>
<sequence>MMHFRDLYSPHPLLEVVGDQQNPNVKVLLLKVQPPAIGVFSPVSGTSDESLLLKEWMNPSQGNLCIILKKSQQDPTFMSSKGASDQLKEKLHPSSKPEVKSNDNTQVNKTLSKSRTSKEGDMPLKSKSRRLTLVSKVTFTTFKVGHGSSGTNELHISSNNDAIVIDDNDFVDEDPNSASLSELAKQLDLQELYSYNLRNDVAEYFTIDLNDLDVASKGFHSSLNDVMPLLEVVPPRKSLSTSSDDKKFPQQNDGFTEFESSIVVSLEKIRKVNIIDTSALEDLVENSFKSYTEYDTLKLSKMTKE</sequence>
<dbReference type="EMBL" id="JAIVGD010000019">
    <property type="protein sequence ID" value="KAH0748622.1"/>
    <property type="molecule type" value="Genomic_DNA"/>
</dbReference>
<feature type="compositionally biased region" description="Basic and acidic residues" evidence="1">
    <location>
        <begin position="86"/>
        <end position="101"/>
    </location>
</feature>
<proteinExistence type="predicted"/>
<feature type="compositionally biased region" description="Polar residues" evidence="1">
    <location>
        <begin position="102"/>
        <end position="114"/>
    </location>
</feature>
<feature type="region of interest" description="Disordered" evidence="1">
    <location>
        <begin position="76"/>
        <end position="125"/>
    </location>
</feature>
<evidence type="ECO:0000313" key="2">
    <source>
        <dbReference type="EMBL" id="KAH0748622.1"/>
    </source>
</evidence>
<keyword evidence="3" id="KW-1185">Reference proteome</keyword>
<reference evidence="2 3" key="1">
    <citation type="journal article" date="2021" name="bioRxiv">
        <title>Chromosome-scale and haplotype-resolved genome assembly of a tetraploid potato cultivar.</title>
        <authorList>
            <person name="Sun H."/>
            <person name="Jiao W.-B."/>
            <person name="Krause K."/>
            <person name="Campoy J.A."/>
            <person name="Goel M."/>
            <person name="Folz-Donahue K."/>
            <person name="Kukat C."/>
            <person name="Huettel B."/>
            <person name="Schneeberger K."/>
        </authorList>
    </citation>
    <scope>NUCLEOTIDE SEQUENCE [LARGE SCALE GENOMIC DNA]</scope>
    <source>
        <strain evidence="2">SolTubOtavaFocal</strain>
        <tissue evidence="2">Leaves</tissue>
    </source>
</reference>
<accession>A0ABQ7UGC2</accession>
<protein>
    <submittedName>
        <fullName evidence="2">Uncharacterized protein</fullName>
    </submittedName>
</protein>